<protein>
    <recommendedName>
        <fullName evidence="13">Alpha-1,3-mannosyltransferase</fullName>
    </recommendedName>
</protein>
<dbReference type="InterPro" id="IPR022751">
    <property type="entry name" value="Alpha_mannosyltransferase"/>
</dbReference>
<dbReference type="Proteomes" id="UP000827284">
    <property type="component" value="Unassembled WGS sequence"/>
</dbReference>
<keyword evidence="3" id="KW-0328">Glycosyltransferase</keyword>
<evidence type="ECO:0000256" key="6">
    <source>
        <dbReference type="ARBA" id="ARBA00022968"/>
    </source>
</evidence>
<evidence type="ECO:0000256" key="3">
    <source>
        <dbReference type="ARBA" id="ARBA00022676"/>
    </source>
</evidence>
<evidence type="ECO:0000256" key="9">
    <source>
        <dbReference type="ARBA" id="ARBA00023180"/>
    </source>
</evidence>
<evidence type="ECO:0000313" key="11">
    <source>
        <dbReference type="EMBL" id="GJJ68896.1"/>
    </source>
</evidence>
<evidence type="ECO:0000256" key="7">
    <source>
        <dbReference type="ARBA" id="ARBA00022989"/>
    </source>
</evidence>
<dbReference type="AlphaFoldDB" id="A0A9P3H2G2"/>
<sequence>MLTLPRSPAVKLLIGLLAVLCLIGFTLQYTTVAELDHRSSLGRQETDQDDRTKQPQSHQHEQEPQDQYPPKTPVEETKKRVPLSTFQVPADLYLTHDVAIPQTIPPWTKEDTAMLDTAMGFNLMSEMLRLEYHKNEDLSEQPQRLDMAAMSRAERLYKSLWNHVYPIYQSFSGGDRDKERRLVQLAKTQPEVDFFLRLERRLYPWVHHARRTSFSLHTTYSGKGLVFCAGNGQFEFVVTAIQALRSRLKSTLPIQVFHMGEGDLSVDRQEYLKNMAKDIELVDVTQVLDNEHMKLGGWAIKPYALLASSFEEVMFVDADAYFLQDPVVLFDDPGYKATGALFFYDRTLFEGTSHQSDWLKSIMPIMSSFPPTSRMFNMLSQHEQESGVVLINKRTRFVGLMSVCKMNSKWERDLYSYQYFHGDKETFWTGFEMIQEPYAFMRNYGGVIGELRPDNDQSVCGAQLHQDYKGQPLWWNGGLYRNKNEGIERYLKFGYWMGGGGHQQHRERFTLDNEAMIQVLLDLGLTSSHELELEPRDPEWDFRESCLAGGPVQTLDNKSKTLANGYVGIDKVARADGDRINNGETVDPKTHDWDTV</sequence>
<dbReference type="Gene3D" id="3.90.550.10">
    <property type="entry name" value="Spore Coat Polysaccharide Biosynthesis Protein SpsA, Chain A"/>
    <property type="match status" value="1"/>
</dbReference>
<dbReference type="Pfam" id="PF11051">
    <property type="entry name" value="Mannosyl_trans3"/>
    <property type="match status" value="1"/>
</dbReference>
<keyword evidence="9" id="KW-0325">Glycoprotein</keyword>
<evidence type="ECO:0000256" key="1">
    <source>
        <dbReference type="ARBA" id="ARBA00004606"/>
    </source>
</evidence>
<reference evidence="11" key="2">
    <citation type="journal article" date="2022" name="Microbiol. Resour. Announc.">
        <title>Whole-Genome Sequence of Entomortierella parvispora E1425, a Mucoromycotan Fungus Associated with Burkholderiaceae-Related Endosymbiotic Bacteria.</title>
        <authorList>
            <person name="Herlambang A."/>
            <person name="Guo Y."/>
            <person name="Takashima Y."/>
            <person name="Narisawa K."/>
            <person name="Ohta H."/>
            <person name="Nishizawa T."/>
        </authorList>
    </citation>
    <scope>NUCLEOTIDE SEQUENCE</scope>
    <source>
        <strain evidence="11">E1425</strain>
    </source>
</reference>
<dbReference type="PANTHER" id="PTHR31392:SF1">
    <property type="entry name" value="ALPHA-1,3-MANNOSYLTRANSFERASE MNN1-RELATED"/>
    <property type="match status" value="1"/>
</dbReference>
<dbReference type="GO" id="GO:0005794">
    <property type="term" value="C:Golgi apparatus"/>
    <property type="evidence" value="ECO:0007669"/>
    <property type="project" value="TreeGrafter"/>
</dbReference>
<proteinExistence type="inferred from homology"/>
<keyword evidence="5" id="KW-0812">Transmembrane</keyword>
<organism evidence="11 12">
    <name type="scientific">Entomortierella parvispora</name>
    <dbReference type="NCBI Taxonomy" id="205924"/>
    <lineage>
        <taxon>Eukaryota</taxon>
        <taxon>Fungi</taxon>
        <taxon>Fungi incertae sedis</taxon>
        <taxon>Mucoromycota</taxon>
        <taxon>Mortierellomycotina</taxon>
        <taxon>Mortierellomycetes</taxon>
        <taxon>Mortierellales</taxon>
        <taxon>Mortierellaceae</taxon>
        <taxon>Entomortierella</taxon>
    </lineage>
</organism>
<dbReference type="EMBL" id="BQFW01000002">
    <property type="protein sequence ID" value="GJJ68896.1"/>
    <property type="molecule type" value="Genomic_DNA"/>
</dbReference>
<evidence type="ECO:0000256" key="8">
    <source>
        <dbReference type="ARBA" id="ARBA00023136"/>
    </source>
</evidence>
<dbReference type="OrthoDB" id="430354at2759"/>
<reference evidence="11" key="1">
    <citation type="submission" date="2021-11" db="EMBL/GenBank/DDBJ databases">
        <authorList>
            <person name="Herlambang A."/>
            <person name="Guo Y."/>
            <person name="Takashima Y."/>
            <person name="Nishizawa T."/>
        </authorList>
    </citation>
    <scope>NUCLEOTIDE SEQUENCE</scope>
    <source>
        <strain evidence="11">E1425</strain>
    </source>
</reference>
<evidence type="ECO:0000313" key="12">
    <source>
        <dbReference type="Proteomes" id="UP000827284"/>
    </source>
</evidence>
<dbReference type="InterPro" id="IPR029044">
    <property type="entry name" value="Nucleotide-diphossugar_trans"/>
</dbReference>
<dbReference type="GO" id="GO:0016020">
    <property type="term" value="C:membrane"/>
    <property type="evidence" value="ECO:0007669"/>
    <property type="project" value="UniProtKB-SubCell"/>
</dbReference>
<keyword evidence="7" id="KW-1133">Transmembrane helix</keyword>
<evidence type="ECO:0000256" key="10">
    <source>
        <dbReference type="SAM" id="MobiDB-lite"/>
    </source>
</evidence>
<feature type="compositionally biased region" description="Basic and acidic residues" evidence="10">
    <location>
        <begin position="40"/>
        <end position="63"/>
    </location>
</feature>
<keyword evidence="4" id="KW-0808">Transferase</keyword>
<keyword evidence="8" id="KW-0472">Membrane</keyword>
<dbReference type="GO" id="GO:0006493">
    <property type="term" value="P:protein O-linked glycosylation"/>
    <property type="evidence" value="ECO:0007669"/>
    <property type="project" value="TreeGrafter"/>
</dbReference>
<dbReference type="GO" id="GO:0000033">
    <property type="term" value="F:alpha-1,3-mannosyltransferase activity"/>
    <property type="evidence" value="ECO:0007669"/>
    <property type="project" value="TreeGrafter"/>
</dbReference>
<evidence type="ECO:0000256" key="5">
    <source>
        <dbReference type="ARBA" id="ARBA00022692"/>
    </source>
</evidence>
<gene>
    <name evidence="11" type="ORF">EMPS_01242</name>
</gene>
<accession>A0A9P3H2G2</accession>
<keyword evidence="12" id="KW-1185">Reference proteome</keyword>
<feature type="region of interest" description="Disordered" evidence="10">
    <location>
        <begin position="40"/>
        <end position="81"/>
    </location>
</feature>
<dbReference type="PANTHER" id="PTHR31392">
    <property type="entry name" value="ALPHA-1,3-MANNOSYLTRANSFERASE MNN1-RELATED"/>
    <property type="match status" value="1"/>
</dbReference>
<comment type="subcellular location">
    <subcellularLocation>
        <location evidence="1">Membrane</location>
        <topology evidence="1">Single-pass type II membrane protein</topology>
    </subcellularLocation>
</comment>
<keyword evidence="6" id="KW-0735">Signal-anchor</keyword>
<comment type="similarity">
    <text evidence="2">Belongs to the MNN1/MNT family.</text>
</comment>
<evidence type="ECO:0008006" key="13">
    <source>
        <dbReference type="Google" id="ProtNLM"/>
    </source>
</evidence>
<dbReference type="SUPFAM" id="SSF53448">
    <property type="entry name" value="Nucleotide-diphospho-sugar transferases"/>
    <property type="match status" value="1"/>
</dbReference>
<evidence type="ECO:0000256" key="2">
    <source>
        <dbReference type="ARBA" id="ARBA00009105"/>
    </source>
</evidence>
<evidence type="ECO:0000256" key="4">
    <source>
        <dbReference type="ARBA" id="ARBA00022679"/>
    </source>
</evidence>
<comment type="caution">
    <text evidence="11">The sequence shown here is derived from an EMBL/GenBank/DDBJ whole genome shotgun (WGS) entry which is preliminary data.</text>
</comment>
<name>A0A9P3H2G2_9FUNG</name>